<dbReference type="Pfam" id="PF07961">
    <property type="entry name" value="MBA1"/>
    <property type="match status" value="1"/>
</dbReference>
<proteinExistence type="predicted"/>
<dbReference type="PIRSF" id="PIRSF022613">
    <property type="entry name" value="MBA1"/>
    <property type="match status" value="1"/>
</dbReference>
<sequence>MKSLCFSAVRKPASTLILPSQRRLLSVSRALLQEKKESKKKPVDFNPRHLGVAAQIYIPTSYKNLPNVFAHPITFFNSLIRRVYTFGLNTVQVGLFRYQSGLKPKFLLWKNRAIETYVNVNSAFAHRKLEEVKPIVSLWVEEALEARARQLPKNVKLDWQLIKFNHVPKLVSVQAMMIPGKPLENIQLVYKFDTAQRLIKYNKVTNEAEKLDRNVVDYVVFLCDATTNDLILLGSVFESKPDEKLPKTYEDDNQIAIERMKESGDLFRLPSK</sequence>
<dbReference type="InterPro" id="IPR024621">
    <property type="entry name" value="Mba1"/>
</dbReference>
<accession>G8ZMJ3</accession>
<dbReference type="KEGG" id="tdl:TDEL_0A05050"/>
<dbReference type="EMBL" id="HE616742">
    <property type="protein sequence ID" value="CCE89837.1"/>
    <property type="molecule type" value="Genomic_DNA"/>
</dbReference>
<dbReference type="GO" id="GO:0070131">
    <property type="term" value="P:positive regulation of mitochondrial translation"/>
    <property type="evidence" value="ECO:0007669"/>
    <property type="project" value="EnsemblFungi"/>
</dbReference>
<dbReference type="GO" id="GO:0097177">
    <property type="term" value="F:mitochondrial ribosome binding"/>
    <property type="evidence" value="ECO:0007669"/>
    <property type="project" value="EnsemblFungi"/>
</dbReference>
<dbReference type="RefSeq" id="XP_003679048.1">
    <property type="nucleotide sequence ID" value="XM_003679000.1"/>
</dbReference>
<organism evidence="1 2">
    <name type="scientific">Torulaspora delbrueckii</name>
    <name type="common">Yeast</name>
    <name type="synonym">Candida colliculosa</name>
    <dbReference type="NCBI Taxonomy" id="4950"/>
    <lineage>
        <taxon>Eukaryota</taxon>
        <taxon>Fungi</taxon>
        <taxon>Dikarya</taxon>
        <taxon>Ascomycota</taxon>
        <taxon>Saccharomycotina</taxon>
        <taxon>Saccharomycetes</taxon>
        <taxon>Saccharomycetales</taxon>
        <taxon>Saccharomycetaceae</taxon>
        <taxon>Torulaspora</taxon>
    </lineage>
</organism>
<dbReference type="HOGENOM" id="CLU_076697_0_0_1"/>
<dbReference type="FunCoup" id="G8ZMJ3">
    <property type="interactions" value="91"/>
</dbReference>
<dbReference type="AlphaFoldDB" id="G8ZMJ3"/>
<reference evidence="1 2" key="1">
    <citation type="journal article" date="2011" name="Proc. Natl. Acad. Sci. U.S.A.">
        <title>Evolutionary erosion of yeast sex chromosomes by mating-type switching accidents.</title>
        <authorList>
            <person name="Gordon J.L."/>
            <person name="Armisen D."/>
            <person name="Proux-Wera E."/>
            <person name="Oheigeartaigh S.S."/>
            <person name="Byrne K.P."/>
            <person name="Wolfe K.H."/>
        </authorList>
    </citation>
    <scope>NUCLEOTIDE SEQUENCE [LARGE SCALE GENOMIC DNA]</scope>
    <source>
        <strain evidence="2">ATCC 10662 / CBS 1146 / NBRC 0425 / NCYC 2629 / NRRL Y-866</strain>
    </source>
</reference>
<evidence type="ECO:0000313" key="1">
    <source>
        <dbReference type="EMBL" id="CCE89837.1"/>
    </source>
</evidence>
<keyword evidence="2" id="KW-1185">Reference proteome</keyword>
<dbReference type="STRING" id="1076872.G8ZMJ3"/>
<dbReference type="InterPro" id="IPR012483">
    <property type="entry name" value="Mba1_Saccharomycetales"/>
</dbReference>
<dbReference type="GeneID" id="11502678"/>
<protein>
    <recommendedName>
        <fullName evidence="3">MBA1-like protein</fullName>
    </recommendedName>
</protein>
<dbReference type="PANTHER" id="PTHR13333:SF5">
    <property type="entry name" value="M-AAA PROTEASE-INTERACTING PROTEIN 1, MITOCHONDRIAL"/>
    <property type="match status" value="1"/>
</dbReference>
<dbReference type="Gene3D" id="3.10.450.240">
    <property type="match status" value="1"/>
</dbReference>
<evidence type="ECO:0000313" key="2">
    <source>
        <dbReference type="Proteomes" id="UP000005627"/>
    </source>
</evidence>
<dbReference type="eggNOG" id="ENOG502QWPQ">
    <property type="taxonomic scope" value="Eukaryota"/>
</dbReference>
<name>G8ZMJ3_TORDE</name>
<dbReference type="InParanoid" id="G8ZMJ3"/>
<dbReference type="PANTHER" id="PTHR13333">
    <property type="entry name" value="M-AAA PROTEASE-INTERACTING PROTEIN 1, MITOCHONDRIAL"/>
    <property type="match status" value="1"/>
</dbReference>
<evidence type="ECO:0008006" key="3">
    <source>
        <dbReference type="Google" id="ProtNLM"/>
    </source>
</evidence>
<dbReference type="Proteomes" id="UP000005627">
    <property type="component" value="Chromosome 1"/>
</dbReference>
<dbReference type="OrthoDB" id="19619at2759"/>
<dbReference type="GO" id="GO:0032979">
    <property type="term" value="P:protein insertion into mitochondrial inner membrane from matrix"/>
    <property type="evidence" value="ECO:0007669"/>
    <property type="project" value="EnsemblFungi"/>
</dbReference>
<dbReference type="GO" id="GO:0005743">
    <property type="term" value="C:mitochondrial inner membrane"/>
    <property type="evidence" value="ECO:0007669"/>
    <property type="project" value="EnsemblFungi"/>
</dbReference>
<gene>
    <name evidence="1" type="primary">TDEL0A05050</name>
    <name evidence="1" type="ORF">TDEL_0A05050</name>
</gene>